<evidence type="ECO:0000256" key="1">
    <source>
        <dbReference type="SAM" id="MobiDB-lite"/>
    </source>
</evidence>
<name>A0A2V5GYU0_ASPV1</name>
<keyword evidence="3" id="KW-1185">Reference proteome</keyword>
<organism evidence="2 3">
    <name type="scientific">Aspergillus violaceofuscus (strain CBS 115571)</name>
    <dbReference type="NCBI Taxonomy" id="1450538"/>
    <lineage>
        <taxon>Eukaryota</taxon>
        <taxon>Fungi</taxon>
        <taxon>Dikarya</taxon>
        <taxon>Ascomycota</taxon>
        <taxon>Pezizomycotina</taxon>
        <taxon>Eurotiomycetes</taxon>
        <taxon>Eurotiomycetidae</taxon>
        <taxon>Eurotiales</taxon>
        <taxon>Aspergillaceae</taxon>
        <taxon>Aspergillus</taxon>
    </lineage>
</organism>
<protein>
    <submittedName>
        <fullName evidence="2">Uncharacterized protein</fullName>
    </submittedName>
</protein>
<dbReference type="Proteomes" id="UP000249829">
    <property type="component" value="Unassembled WGS sequence"/>
</dbReference>
<feature type="region of interest" description="Disordered" evidence="1">
    <location>
        <begin position="145"/>
        <end position="164"/>
    </location>
</feature>
<accession>A0A2V5GYU0</accession>
<evidence type="ECO:0000313" key="2">
    <source>
        <dbReference type="EMBL" id="PYI16675.1"/>
    </source>
</evidence>
<feature type="compositionally biased region" description="Polar residues" evidence="1">
    <location>
        <begin position="150"/>
        <end position="164"/>
    </location>
</feature>
<gene>
    <name evidence="2" type="ORF">BO99DRAFT_216394</name>
</gene>
<proteinExistence type="predicted"/>
<reference evidence="2 3" key="1">
    <citation type="submission" date="2018-02" db="EMBL/GenBank/DDBJ databases">
        <title>The genomes of Aspergillus section Nigri reveals drivers in fungal speciation.</title>
        <authorList>
            <consortium name="DOE Joint Genome Institute"/>
            <person name="Vesth T.C."/>
            <person name="Nybo J."/>
            <person name="Theobald S."/>
            <person name="Brandl J."/>
            <person name="Frisvad J.C."/>
            <person name="Nielsen K.F."/>
            <person name="Lyhne E.K."/>
            <person name="Kogle M.E."/>
            <person name="Kuo A."/>
            <person name="Riley R."/>
            <person name="Clum A."/>
            <person name="Nolan M."/>
            <person name="Lipzen A."/>
            <person name="Salamov A."/>
            <person name="Henrissat B."/>
            <person name="Wiebenga A."/>
            <person name="De vries R.P."/>
            <person name="Grigoriev I.V."/>
            <person name="Mortensen U.H."/>
            <person name="Andersen M.R."/>
            <person name="Baker S.E."/>
        </authorList>
    </citation>
    <scope>NUCLEOTIDE SEQUENCE [LARGE SCALE GENOMIC DNA]</scope>
    <source>
        <strain evidence="2 3">CBS 115571</strain>
    </source>
</reference>
<evidence type="ECO:0000313" key="3">
    <source>
        <dbReference type="Proteomes" id="UP000249829"/>
    </source>
</evidence>
<dbReference type="EMBL" id="KZ825166">
    <property type="protein sequence ID" value="PYI16675.1"/>
    <property type="molecule type" value="Genomic_DNA"/>
</dbReference>
<sequence>MSIAAYVEDNAPKLSRTSLEDECYFAKPIRKICEQFGWLSQLGTFPVDSGQVEPRRKIRKDTAMAGVGWQQRVYFLTLWLLHRICPMRTDTCSQISGETESASAGRRNYSSYGGSGPPCCNAGKSCAKCQSKTYDLDLKLPESRKPAGYNAQNEGTGPSSLFSNRSRYAAPGRANSIRFKTAGDHKGAKGREPKYRPLRNPLMILLIREARPPIREEIRPAYAITLMIDVVYRHGQTNGGCELEYQVMRDDWRLLSLSPPKHNASVKPRK</sequence>
<dbReference type="AlphaFoldDB" id="A0A2V5GYU0"/>